<dbReference type="GO" id="GO:0033314">
    <property type="term" value="P:mitotic DNA replication checkpoint signaling"/>
    <property type="evidence" value="ECO:0007669"/>
    <property type="project" value="TreeGrafter"/>
</dbReference>
<dbReference type="SMART" id="SM00292">
    <property type="entry name" value="BRCT"/>
    <property type="match status" value="5"/>
</dbReference>
<sequence length="1076" mass="119654">MGHKRGGTKVSGAKLKPAIPTPIPAAPLAVGKGGSKKGKQKETRISTREAHEEEEEEEDQYDRTFMESIRKDRPPLTGCIICLSGISEPIYSQAISYAEKLGARIEKALTMHTTHLICDRPGSEKYNVALNHSIRIMLPLWLETLYSSFTEGEDIDLDDITRRYTMKPLHTLKLAITGKASSSRTPFIQLAEDNGATVSIDLEIDCSHLIVLSLVPPKETDPAIFEIQKVQAARKSKKIKVVWQEWLEDSVQRQGSLPEGPYLVQENVPRPGRLVLPDSESAHDATIDQKELVRAMQGDKNFETAVTRKNINSASQNAIMASIILQQDLPIRRHPSNLSFKSADAERHRKKLEEELPQIFHHNKTAASSSQLPCSNASANASSVFHPLLKDFSKNSEPASLVKRLRSVKSTKFGNPALPPNEAEVNSHRIVPGLFRGLKISTVGCIANHQRKIAALVAQCGGQFTEIHSSADYTVVPLLNPPCIPPGCNPVGHHWVEQSLYERQIIDPDKHWSGRPVRLGPFPNPEQYTFSACGFTSVEEHIIQQVVKKMELKYIEHPRRSEVSHFFIGPVQGSSRVDKVKSWSDKLQVDFEWLVRMCNGTRISRSTPPAPPSRATGSPPPEPIYHQHQDSTTDLDIHHTPLSQCVVFLTRKGSLHPTSKCLIDCCKLGATVVNKLNESVTHVVHAADRPHDPLKELKWARSRNLHIVHPHWLLECKTKLIKADELAFPATFNPQRALTYCALSSTEITMADVTSNSIPEEVNITHEVQEHESSEVILEPDETFYMSPHSRAPVVAPIVADDAPHALNFDQISQQIEQMAESDEPQCPQPTSPHAATSPRSNIFPTSPPSSHRLIPGVDTQLGGFMEILQQRNNGLIDLSGKAKEKDTRKSRKRGLDESTRGSGNHSAADDSHRSAPIGNGLHRTMSEFSHSSTTPSQAGGFLDQNAFQESMDVTWEDPAAKREILKAIYDAPSKTTSTRKTITRRLPDPKTSSVDSPASNLCHAHREPARGGDANDRTHAKKSSRPDSKKRSELIPPDEPENRRMEVNVDDDDDDDDELVFLPPMKKRRPRLVDK</sequence>
<accession>A0A2N5UGX4</accession>
<evidence type="ECO:0000313" key="7">
    <source>
        <dbReference type="Proteomes" id="UP000235392"/>
    </source>
</evidence>
<dbReference type="Gene3D" id="3.40.50.10190">
    <property type="entry name" value="BRCT domain"/>
    <property type="match status" value="4"/>
</dbReference>
<proteinExistence type="predicted"/>
<keyword evidence="6" id="KW-1185">Reference proteome</keyword>
<evidence type="ECO:0000313" key="5">
    <source>
        <dbReference type="EMBL" id="PLW37004.1"/>
    </source>
</evidence>
<reference evidence="6 7" key="1">
    <citation type="submission" date="2017-11" db="EMBL/GenBank/DDBJ databases">
        <title>De novo assembly and phasing of dikaryotic genomes from two isolates of Puccinia coronata f. sp. avenae, the causal agent of oat crown rust.</title>
        <authorList>
            <person name="Miller M.E."/>
            <person name="Zhang Y."/>
            <person name="Omidvar V."/>
            <person name="Sperschneider J."/>
            <person name="Schwessinger B."/>
            <person name="Raley C."/>
            <person name="Palmer J.M."/>
            <person name="Garnica D."/>
            <person name="Upadhyaya N."/>
            <person name="Rathjen J."/>
            <person name="Taylor J.M."/>
            <person name="Park R.F."/>
            <person name="Dodds P.N."/>
            <person name="Hirsch C.D."/>
            <person name="Kianian S.F."/>
            <person name="Figueroa M."/>
        </authorList>
    </citation>
    <scope>NUCLEOTIDE SEQUENCE [LARGE SCALE GENOMIC DNA]</scope>
    <source>
        <strain evidence="5">12NC29</strain>
        <strain evidence="4">12SD80</strain>
    </source>
</reference>
<dbReference type="GO" id="GO:0007095">
    <property type="term" value="P:mitotic G2 DNA damage checkpoint signaling"/>
    <property type="evidence" value="ECO:0007669"/>
    <property type="project" value="TreeGrafter"/>
</dbReference>
<evidence type="ECO:0000259" key="3">
    <source>
        <dbReference type="PROSITE" id="PS50172"/>
    </source>
</evidence>
<name>A0A2N5UGX4_9BASI</name>
<feature type="region of interest" description="Disordered" evidence="2">
    <location>
        <begin position="975"/>
        <end position="1076"/>
    </location>
</feature>
<feature type="region of interest" description="Disordered" evidence="2">
    <location>
        <begin position="818"/>
        <end position="858"/>
    </location>
</feature>
<evidence type="ECO:0000313" key="4">
    <source>
        <dbReference type="EMBL" id="PLW07502.1"/>
    </source>
</evidence>
<feature type="compositionally biased region" description="Polar residues" evidence="2">
    <location>
        <begin position="927"/>
        <end position="938"/>
    </location>
</feature>
<dbReference type="EMBL" id="PGCJ01000230">
    <property type="protein sequence ID" value="PLW37004.1"/>
    <property type="molecule type" value="Genomic_DNA"/>
</dbReference>
<feature type="domain" description="BRCT" evidence="3">
    <location>
        <begin position="667"/>
        <end position="716"/>
    </location>
</feature>
<feature type="compositionally biased region" description="Basic and acidic residues" evidence="2">
    <location>
        <begin position="40"/>
        <end position="51"/>
    </location>
</feature>
<keyword evidence="1" id="KW-0677">Repeat</keyword>
<dbReference type="Pfam" id="PF00533">
    <property type="entry name" value="BRCT"/>
    <property type="match status" value="2"/>
</dbReference>
<organism evidence="5 6">
    <name type="scientific">Puccinia coronata f. sp. avenae</name>
    <dbReference type="NCBI Taxonomy" id="200324"/>
    <lineage>
        <taxon>Eukaryota</taxon>
        <taxon>Fungi</taxon>
        <taxon>Dikarya</taxon>
        <taxon>Basidiomycota</taxon>
        <taxon>Pucciniomycotina</taxon>
        <taxon>Pucciniomycetes</taxon>
        <taxon>Pucciniales</taxon>
        <taxon>Pucciniaceae</taxon>
        <taxon>Puccinia</taxon>
    </lineage>
</organism>
<feature type="compositionally biased region" description="Basic residues" evidence="2">
    <location>
        <begin position="1066"/>
        <end position="1076"/>
    </location>
</feature>
<dbReference type="SUPFAM" id="SSF52113">
    <property type="entry name" value="BRCT domain"/>
    <property type="match status" value="4"/>
</dbReference>
<gene>
    <name evidence="5" type="ORF">PCANC_14007</name>
    <name evidence="4" type="ORF">PCASD_23608</name>
</gene>
<dbReference type="InterPro" id="IPR001357">
    <property type="entry name" value="BRCT_dom"/>
</dbReference>
<feature type="region of interest" description="Disordered" evidence="2">
    <location>
        <begin position="602"/>
        <end position="630"/>
    </location>
</feature>
<dbReference type="AlphaFoldDB" id="A0A2N5UGX4"/>
<feature type="domain" description="BRCT" evidence="3">
    <location>
        <begin position="71"/>
        <end position="142"/>
    </location>
</feature>
<dbReference type="PROSITE" id="PS50172">
    <property type="entry name" value="BRCT"/>
    <property type="match status" value="3"/>
</dbReference>
<feature type="compositionally biased region" description="Polar residues" evidence="2">
    <location>
        <begin position="832"/>
        <end position="845"/>
    </location>
</feature>
<dbReference type="EMBL" id="PGCI01001125">
    <property type="protein sequence ID" value="PLW07502.1"/>
    <property type="molecule type" value="Genomic_DNA"/>
</dbReference>
<dbReference type="InterPro" id="IPR036420">
    <property type="entry name" value="BRCT_dom_sf"/>
</dbReference>
<evidence type="ECO:0000313" key="6">
    <source>
        <dbReference type="Proteomes" id="UP000235388"/>
    </source>
</evidence>
<dbReference type="Pfam" id="PF12738">
    <property type="entry name" value="PTCB-BRCT"/>
    <property type="match status" value="1"/>
</dbReference>
<dbReference type="GO" id="GO:0006270">
    <property type="term" value="P:DNA replication initiation"/>
    <property type="evidence" value="ECO:0007669"/>
    <property type="project" value="TreeGrafter"/>
</dbReference>
<dbReference type="Proteomes" id="UP000235388">
    <property type="component" value="Unassembled WGS sequence"/>
</dbReference>
<feature type="domain" description="BRCT" evidence="3">
    <location>
        <begin position="164"/>
        <end position="264"/>
    </location>
</feature>
<dbReference type="PANTHER" id="PTHR13561">
    <property type="entry name" value="DNA REPLICATION REGULATOR DPB11-RELATED"/>
    <property type="match status" value="1"/>
</dbReference>
<feature type="compositionally biased region" description="Acidic residues" evidence="2">
    <location>
        <begin position="1049"/>
        <end position="1060"/>
    </location>
</feature>
<dbReference type="CDD" id="cd17731">
    <property type="entry name" value="BRCT_TopBP1_rpt2_like"/>
    <property type="match status" value="2"/>
</dbReference>
<evidence type="ECO:0000256" key="2">
    <source>
        <dbReference type="SAM" id="MobiDB-lite"/>
    </source>
</evidence>
<evidence type="ECO:0000256" key="1">
    <source>
        <dbReference type="ARBA" id="ARBA00022737"/>
    </source>
</evidence>
<feature type="region of interest" description="Disordered" evidence="2">
    <location>
        <begin position="877"/>
        <end position="942"/>
    </location>
</feature>
<dbReference type="STRING" id="200324.A0A2N5UGX4"/>
<feature type="compositionally biased region" description="Basic and acidic residues" evidence="2">
    <location>
        <begin position="1005"/>
        <end position="1034"/>
    </location>
</feature>
<dbReference type="PANTHER" id="PTHR13561:SF20">
    <property type="entry name" value="DNA TOPOISOMERASE 2-BINDING PROTEIN 1"/>
    <property type="match status" value="1"/>
</dbReference>
<dbReference type="InterPro" id="IPR059215">
    <property type="entry name" value="BRCT2_TopBP1-like"/>
</dbReference>
<dbReference type="OrthoDB" id="251770at2759"/>
<dbReference type="Proteomes" id="UP000235392">
    <property type="component" value="Unassembled WGS sequence"/>
</dbReference>
<feature type="compositionally biased region" description="Polar residues" evidence="2">
    <location>
        <begin position="991"/>
        <end position="1000"/>
    </location>
</feature>
<feature type="compositionally biased region" description="Basic and acidic residues" evidence="2">
    <location>
        <begin position="881"/>
        <end position="900"/>
    </location>
</feature>
<feature type="compositionally biased region" description="Pro residues" evidence="2">
    <location>
        <begin position="608"/>
        <end position="623"/>
    </location>
</feature>
<comment type="caution">
    <text evidence="5">The sequence shown here is derived from an EMBL/GenBank/DDBJ whole genome shotgun (WGS) entry which is preliminary data.</text>
</comment>
<protein>
    <recommendedName>
        <fullName evidence="3">BRCT domain-containing protein</fullName>
    </recommendedName>
</protein>
<feature type="region of interest" description="Disordered" evidence="2">
    <location>
        <begin position="1"/>
        <end position="62"/>
    </location>
</feature>